<evidence type="ECO:0000313" key="2">
    <source>
        <dbReference type="EMBL" id="EDM74283.1"/>
    </source>
</evidence>
<accession>A6GIN4</accession>
<keyword evidence="3" id="KW-1185">Reference proteome</keyword>
<dbReference type="PROSITE" id="PS51257">
    <property type="entry name" value="PROKAR_LIPOPROTEIN"/>
    <property type="match status" value="1"/>
</dbReference>
<dbReference type="OrthoDB" id="9917135at2"/>
<name>A6GIN4_9BACT</name>
<dbReference type="STRING" id="391625.PPSIR1_02066"/>
<dbReference type="InterPro" id="IPR038695">
    <property type="entry name" value="Saro_0823-like_sf"/>
</dbReference>
<dbReference type="RefSeq" id="WP_006976570.1">
    <property type="nucleotide sequence ID" value="NZ_ABCS01000139.1"/>
</dbReference>
<comment type="caution">
    <text evidence="2">The sequence shown here is derived from an EMBL/GenBank/DDBJ whole genome shotgun (WGS) entry which is preliminary data.</text>
</comment>
<feature type="signal peptide" evidence="1">
    <location>
        <begin position="1"/>
        <end position="22"/>
    </location>
</feature>
<dbReference type="EMBL" id="ABCS01000139">
    <property type="protein sequence ID" value="EDM74283.1"/>
    <property type="molecule type" value="Genomic_DNA"/>
</dbReference>
<evidence type="ECO:0000256" key="1">
    <source>
        <dbReference type="SAM" id="SignalP"/>
    </source>
</evidence>
<feature type="chain" id="PRO_5002695613" evidence="1">
    <location>
        <begin position="23"/>
        <end position="161"/>
    </location>
</feature>
<evidence type="ECO:0000313" key="3">
    <source>
        <dbReference type="Proteomes" id="UP000005801"/>
    </source>
</evidence>
<dbReference type="Proteomes" id="UP000005801">
    <property type="component" value="Unassembled WGS sequence"/>
</dbReference>
<keyword evidence="1" id="KW-0732">Signal</keyword>
<dbReference type="Gene3D" id="2.60.120.1140">
    <property type="entry name" value="Protein of unknown function DUF192"/>
    <property type="match status" value="1"/>
</dbReference>
<sequence>MAGPRLLLAAFGLGLGLASASACEPPGSCEEDLRAQVLDAQVSVDADGQVFDAELATTQVERERGWKHRACDRRALLLLAAPVSEGEPSLAVWGCGLSEAVDAHWIFDGEVTAVEIIEPCAEPCEGCPSLGADWPADAVLELGPEFEGDAPLPVGAAISWQ</sequence>
<gene>
    <name evidence="2" type="ORF">PPSIR1_02066</name>
</gene>
<dbReference type="AlphaFoldDB" id="A6GIN4"/>
<protein>
    <submittedName>
        <fullName evidence="2">Uncharacterized protein</fullName>
    </submittedName>
</protein>
<reference evidence="2 3" key="1">
    <citation type="submission" date="2007-06" db="EMBL/GenBank/DDBJ databases">
        <authorList>
            <person name="Shimkets L."/>
            <person name="Ferriera S."/>
            <person name="Johnson J."/>
            <person name="Kravitz S."/>
            <person name="Beeson K."/>
            <person name="Sutton G."/>
            <person name="Rogers Y.-H."/>
            <person name="Friedman R."/>
            <person name="Frazier M."/>
            <person name="Venter J.C."/>
        </authorList>
    </citation>
    <scope>NUCLEOTIDE SEQUENCE [LARGE SCALE GENOMIC DNA]</scope>
    <source>
        <strain evidence="2 3">SIR-1</strain>
    </source>
</reference>
<organism evidence="2 3">
    <name type="scientific">Plesiocystis pacifica SIR-1</name>
    <dbReference type="NCBI Taxonomy" id="391625"/>
    <lineage>
        <taxon>Bacteria</taxon>
        <taxon>Pseudomonadati</taxon>
        <taxon>Myxococcota</taxon>
        <taxon>Polyangia</taxon>
        <taxon>Nannocystales</taxon>
        <taxon>Nannocystaceae</taxon>
        <taxon>Plesiocystis</taxon>
    </lineage>
</organism>
<proteinExistence type="predicted"/>